<name>A0A6H1UGM5_9GAMM</name>
<organism evidence="2 3">
    <name type="scientific">Ferrimonas lipolytica</name>
    <dbReference type="NCBI Taxonomy" id="2724191"/>
    <lineage>
        <taxon>Bacteria</taxon>
        <taxon>Pseudomonadati</taxon>
        <taxon>Pseudomonadota</taxon>
        <taxon>Gammaproteobacteria</taxon>
        <taxon>Alteromonadales</taxon>
        <taxon>Ferrimonadaceae</taxon>
        <taxon>Ferrimonas</taxon>
    </lineage>
</organism>
<dbReference type="AlphaFoldDB" id="A0A6H1UGM5"/>
<gene>
    <name evidence="2" type="ORF">HER31_11595</name>
</gene>
<dbReference type="KEGG" id="fes:HER31_11595"/>
<dbReference type="Proteomes" id="UP000501602">
    <property type="component" value="Chromosome"/>
</dbReference>
<dbReference type="PROSITE" id="PS51186">
    <property type="entry name" value="GNAT"/>
    <property type="match status" value="1"/>
</dbReference>
<dbReference type="SUPFAM" id="SSF55729">
    <property type="entry name" value="Acyl-CoA N-acyltransferases (Nat)"/>
    <property type="match status" value="1"/>
</dbReference>
<keyword evidence="2" id="KW-0808">Transferase</keyword>
<dbReference type="Pfam" id="PF13302">
    <property type="entry name" value="Acetyltransf_3"/>
    <property type="match status" value="1"/>
</dbReference>
<dbReference type="InterPro" id="IPR000182">
    <property type="entry name" value="GNAT_dom"/>
</dbReference>
<dbReference type="InterPro" id="IPR051531">
    <property type="entry name" value="N-acetyltransferase"/>
</dbReference>
<reference evidence="2 3" key="1">
    <citation type="submission" date="2020-04" db="EMBL/GenBank/DDBJ databases">
        <title>Ferrimonas sp. S7 isolated from sea water.</title>
        <authorList>
            <person name="Bae S.S."/>
            <person name="Baek K."/>
        </authorList>
    </citation>
    <scope>NUCLEOTIDE SEQUENCE [LARGE SCALE GENOMIC DNA]</scope>
    <source>
        <strain evidence="2 3">S7</strain>
    </source>
</reference>
<dbReference type="CDD" id="cd04301">
    <property type="entry name" value="NAT_SF"/>
    <property type="match status" value="1"/>
</dbReference>
<dbReference type="GO" id="GO:0016747">
    <property type="term" value="F:acyltransferase activity, transferring groups other than amino-acyl groups"/>
    <property type="evidence" value="ECO:0007669"/>
    <property type="project" value="InterPro"/>
</dbReference>
<dbReference type="EMBL" id="CP051180">
    <property type="protein sequence ID" value="QIZ77473.1"/>
    <property type="molecule type" value="Genomic_DNA"/>
</dbReference>
<dbReference type="RefSeq" id="WP_168660733.1">
    <property type="nucleotide sequence ID" value="NZ_CP051180.1"/>
</dbReference>
<dbReference type="PANTHER" id="PTHR43792:SF16">
    <property type="entry name" value="N-ACETYLTRANSFERASE DOMAIN-CONTAINING PROTEIN"/>
    <property type="match status" value="1"/>
</dbReference>
<evidence type="ECO:0000313" key="2">
    <source>
        <dbReference type="EMBL" id="QIZ77473.1"/>
    </source>
</evidence>
<protein>
    <submittedName>
        <fullName evidence="2">GNAT family N-acetyltransferase</fullName>
    </submittedName>
</protein>
<evidence type="ECO:0000313" key="3">
    <source>
        <dbReference type="Proteomes" id="UP000501602"/>
    </source>
</evidence>
<proteinExistence type="predicted"/>
<dbReference type="PANTHER" id="PTHR43792">
    <property type="entry name" value="GNAT FAMILY, PUTATIVE (AFU_ORTHOLOGUE AFUA_3G00765)-RELATED-RELATED"/>
    <property type="match status" value="1"/>
</dbReference>
<keyword evidence="3" id="KW-1185">Reference proteome</keyword>
<dbReference type="Gene3D" id="3.40.630.30">
    <property type="match status" value="1"/>
</dbReference>
<sequence length="170" mass="18953">MLKNNFFTTSRLCFRQFELTDLDELSTLCADAEVMTYVGDGNPLTQAQTEQWIINSRRNVVAHGYGTGALLDNDSGRLIGWAGISRPDEGGEEIIYGFGREHWGKGLGSELLQGMIVWSQHHLRLSQLRATVDPCNQASIRLLLKHGFELIEKGFEGDVDCDLYCLNMGG</sequence>
<feature type="domain" description="N-acetyltransferase" evidence="1">
    <location>
        <begin position="12"/>
        <end position="169"/>
    </location>
</feature>
<evidence type="ECO:0000259" key="1">
    <source>
        <dbReference type="PROSITE" id="PS51186"/>
    </source>
</evidence>
<accession>A0A6H1UGM5</accession>
<dbReference type="InterPro" id="IPR016181">
    <property type="entry name" value="Acyl_CoA_acyltransferase"/>
</dbReference>